<evidence type="ECO:0000313" key="3">
    <source>
        <dbReference type="Proteomes" id="UP000827284"/>
    </source>
</evidence>
<comment type="caution">
    <text evidence="2">The sequence shown here is derived from an EMBL/GenBank/DDBJ whole genome shotgun (WGS) entry which is preliminary data.</text>
</comment>
<keyword evidence="1" id="KW-0812">Transmembrane</keyword>
<dbReference type="GO" id="GO:0005886">
    <property type="term" value="C:plasma membrane"/>
    <property type="evidence" value="ECO:0007669"/>
    <property type="project" value="TreeGrafter"/>
</dbReference>
<dbReference type="Pfam" id="PF04657">
    <property type="entry name" value="DMT_YdcZ"/>
    <property type="match status" value="1"/>
</dbReference>
<feature type="transmembrane region" description="Helical" evidence="1">
    <location>
        <begin position="34"/>
        <end position="58"/>
    </location>
</feature>
<gene>
    <name evidence="2" type="ORF">EMPS_03635</name>
</gene>
<evidence type="ECO:0000313" key="2">
    <source>
        <dbReference type="EMBL" id="GJJ71285.1"/>
    </source>
</evidence>
<name>A0A9P3H773_9FUNG</name>
<dbReference type="InterPro" id="IPR006750">
    <property type="entry name" value="YdcZ"/>
</dbReference>
<sequence>MREEVDTQAAELASIKIVSRQSSVRSIKPQKMSILDNVVFCTILCLIGGVATASQGAVNSKLGEYTGQGLSSTIVFCMGAIASCIYFLIEVRGRPPTNLLIMMAKAPWWSWSGGVIGAIFVIITILVIPQLGAGTTTAIIVCAQLVFSCIVDNFTFFGIPYRKYTVWRLLATVGLIACVAVIAKF</sequence>
<dbReference type="EMBL" id="BQFW01000005">
    <property type="protein sequence ID" value="GJJ71285.1"/>
    <property type="molecule type" value="Genomic_DNA"/>
</dbReference>
<feature type="transmembrane region" description="Helical" evidence="1">
    <location>
        <begin position="109"/>
        <end position="132"/>
    </location>
</feature>
<dbReference type="AlphaFoldDB" id="A0A9P3H773"/>
<accession>A0A9P3H773</accession>
<dbReference type="PANTHER" id="PTHR34821">
    <property type="entry name" value="INNER MEMBRANE PROTEIN YDCZ"/>
    <property type="match status" value="1"/>
</dbReference>
<reference evidence="2" key="1">
    <citation type="submission" date="2021-11" db="EMBL/GenBank/DDBJ databases">
        <authorList>
            <person name="Herlambang A."/>
            <person name="Guo Y."/>
            <person name="Takashima Y."/>
            <person name="Nishizawa T."/>
        </authorList>
    </citation>
    <scope>NUCLEOTIDE SEQUENCE</scope>
    <source>
        <strain evidence="2">E1425</strain>
    </source>
</reference>
<dbReference type="Proteomes" id="UP000827284">
    <property type="component" value="Unassembled WGS sequence"/>
</dbReference>
<proteinExistence type="predicted"/>
<reference evidence="2" key="2">
    <citation type="journal article" date="2022" name="Microbiol. Resour. Announc.">
        <title>Whole-Genome Sequence of Entomortierella parvispora E1425, a Mucoromycotan Fungus Associated with Burkholderiaceae-Related Endosymbiotic Bacteria.</title>
        <authorList>
            <person name="Herlambang A."/>
            <person name="Guo Y."/>
            <person name="Takashima Y."/>
            <person name="Narisawa K."/>
            <person name="Ohta H."/>
            <person name="Nishizawa T."/>
        </authorList>
    </citation>
    <scope>NUCLEOTIDE SEQUENCE</scope>
    <source>
        <strain evidence="2">E1425</strain>
    </source>
</reference>
<dbReference type="OrthoDB" id="5559077at2759"/>
<feature type="transmembrane region" description="Helical" evidence="1">
    <location>
        <begin position="166"/>
        <end position="183"/>
    </location>
</feature>
<keyword evidence="1" id="KW-0472">Membrane</keyword>
<feature type="transmembrane region" description="Helical" evidence="1">
    <location>
        <begin position="70"/>
        <end position="89"/>
    </location>
</feature>
<organism evidence="2 3">
    <name type="scientific">Entomortierella parvispora</name>
    <dbReference type="NCBI Taxonomy" id="205924"/>
    <lineage>
        <taxon>Eukaryota</taxon>
        <taxon>Fungi</taxon>
        <taxon>Fungi incertae sedis</taxon>
        <taxon>Mucoromycota</taxon>
        <taxon>Mortierellomycotina</taxon>
        <taxon>Mortierellomycetes</taxon>
        <taxon>Mortierellales</taxon>
        <taxon>Mortierellaceae</taxon>
        <taxon>Entomortierella</taxon>
    </lineage>
</organism>
<keyword evidence="1" id="KW-1133">Transmembrane helix</keyword>
<keyword evidence="3" id="KW-1185">Reference proteome</keyword>
<dbReference type="PANTHER" id="PTHR34821:SF2">
    <property type="entry name" value="INNER MEMBRANE PROTEIN YDCZ"/>
    <property type="match status" value="1"/>
</dbReference>
<protein>
    <submittedName>
        <fullName evidence="2">Bacterial/archaeal transporter family-2 protein</fullName>
    </submittedName>
</protein>
<evidence type="ECO:0000256" key="1">
    <source>
        <dbReference type="SAM" id="Phobius"/>
    </source>
</evidence>
<feature type="transmembrane region" description="Helical" evidence="1">
    <location>
        <begin position="138"/>
        <end position="159"/>
    </location>
</feature>